<evidence type="ECO:0000256" key="3">
    <source>
        <dbReference type="ARBA" id="ARBA00022759"/>
    </source>
</evidence>
<evidence type="ECO:0000313" key="9">
    <source>
        <dbReference type="Proteomes" id="UP000092971"/>
    </source>
</evidence>
<dbReference type="PANTHER" id="PTHR30636">
    <property type="entry name" value="UPF0701 PROTEIN YICC"/>
    <property type="match status" value="1"/>
</dbReference>
<dbReference type="InterPro" id="IPR013551">
    <property type="entry name" value="YicC-like_C"/>
</dbReference>
<keyword evidence="2" id="KW-0540">Nuclease</keyword>
<proteinExistence type="inferred from homology"/>
<dbReference type="InterPro" id="IPR013527">
    <property type="entry name" value="YicC-like_N"/>
</dbReference>
<evidence type="ECO:0000256" key="2">
    <source>
        <dbReference type="ARBA" id="ARBA00022722"/>
    </source>
</evidence>
<dbReference type="Pfam" id="PF08340">
    <property type="entry name" value="YicC-like_C"/>
    <property type="match status" value="1"/>
</dbReference>
<comment type="similarity">
    <text evidence="5">Belongs to the YicC/YloC family.</text>
</comment>
<evidence type="ECO:0000259" key="6">
    <source>
        <dbReference type="Pfam" id="PF03755"/>
    </source>
</evidence>
<name>A0A1B1YEU5_THEST</name>
<sequence>MIRSMTGYGYYKYQDENVSMDVEIKTVNHRYCDIYIRMPKQLSCFEDKIRSLIMSRIHRGKVDVFLNWENLGEGVKKVILDKNLAVEYYNAMTQLSEELQLKDDITTSVLARFPEILRIEKKEENSERVWAILEQAVNEALNLLVAMREAEGEKLKESLVEMCNNIENYRLKIKEREPLVIAEYKERLSARIKELLDSDVVDESRLAMEVAIFADKCSINEELVRLRSHLDQFLDILSMDGPVGRKLDFLLQEMNREVNTIGAKSSDLDITKSVIELKSEIEKLREQIQNVE</sequence>
<dbReference type="InterPro" id="IPR005229">
    <property type="entry name" value="YicC/YloC-like"/>
</dbReference>
<evidence type="ECO:0000259" key="7">
    <source>
        <dbReference type="Pfam" id="PF08340"/>
    </source>
</evidence>
<feature type="domain" description="Endoribonuclease YicC-like N-terminal" evidence="6">
    <location>
        <begin position="2"/>
        <end position="156"/>
    </location>
</feature>
<protein>
    <recommendedName>
        <fullName evidence="10">YicC family protein</fullName>
    </recommendedName>
</protein>
<dbReference type="AlphaFoldDB" id="A0A1B1YEU5"/>
<dbReference type="GO" id="GO:0004521">
    <property type="term" value="F:RNA endonuclease activity"/>
    <property type="evidence" value="ECO:0007669"/>
    <property type="project" value="InterPro"/>
</dbReference>
<dbReference type="NCBIfam" id="TIGR00255">
    <property type="entry name" value="YicC/YloC family endoribonuclease"/>
    <property type="match status" value="1"/>
</dbReference>
<evidence type="ECO:0000313" key="8">
    <source>
        <dbReference type="EMBL" id="ANW99297.1"/>
    </source>
</evidence>
<dbReference type="EMBL" id="CP014672">
    <property type="protein sequence ID" value="ANW99297.1"/>
    <property type="molecule type" value="Genomic_DNA"/>
</dbReference>
<accession>A0A1B1YEU5</accession>
<keyword evidence="3" id="KW-0255">Endonuclease</keyword>
<evidence type="ECO:0008006" key="10">
    <source>
        <dbReference type="Google" id="ProtNLM"/>
    </source>
</evidence>
<organism evidence="8 9">
    <name type="scientific">Thermoclostridium stercorarium subsp. thermolacticum DSM 2910</name>
    <dbReference type="NCBI Taxonomy" id="1121336"/>
    <lineage>
        <taxon>Bacteria</taxon>
        <taxon>Bacillati</taxon>
        <taxon>Bacillota</taxon>
        <taxon>Clostridia</taxon>
        <taxon>Eubacteriales</taxon>
        <taxon>Oscillospiraceae</taxon>
        <taxon>Thermoclostridium</taxon>
    </lineage>
</organism>
<evidence type="ECO:0000256" key="5">
    <source>
        <dbReference type="ARBA" id="ARBA00035648"/>
    </source>
</evidence>
<gene>
    <name evidence="8" type="ORF">CSTERTH_09785</name>
</gene>
<keyword evidence="4" id="KW-0378">Hydrolase</keyword>
<comment type="cofactor">
    <cofactor evidence="1">
        <name>a divalent metal cation</name>
        <dbReference type="ChEBI" id="CHEBI:60240"/>
    </cofactor>
</comment>
<evidence type="ECO:0000256" key="1">
    <source>
        <dbReference type="ARBA" id="ARBA00001968"/>
    </source>
</evidence>
<dbReference type="GO" id="GO:0016787">
    <property type="term" value="F:hydrolase activity"/>
    <property type="evidence" value="ECO:0007669"/>
    <property type="project" value="UniProtKB-KW"/>
</dbReference>
<feature type="domain" description="Endoribonuclease YicC-like C-terminal" evidence="7">
    <location>
        <begin position="173"/>
        <end position="292"/>
    </location>
</feature>
<dbReference type="Pfam" id="PF03755">
    <property type="entry name" value="YicC-like_N"/>
    <property type="match status" value="1"/>
</dbReference>
<dbReference type="Proteomes" id="UP000092971">
    <property type="component" value="Chromosome"/>
</dbReference>
<dbReference type="PANTHER" id="PTHR30636:SF3">
    <property type="entry name" value="UPF0701 PROTEIN YICC"/>
    <property type="match status" value="1"/>
</dbReference>
<reference evidence="8 9" key="1">
    <citation type="submission" date="2016-02" db="EMBL/GenBank/DDBJ databases">
        <title>Comparison of Clostridium stercorarium subspecies using comparative genomics and transcriptomics.</title>
        <authorList>
            <person name="Schellenberg J."/>
            <person name="Thallinger G."/>
            <person name="Levin D.B."/>
            <person name="Zhang X."/>
            <person name="Alvare G."/>
            <person name="Fristensky B."/>
            <person name="Sparling R."/>
        </authorList>
    </citation>
    <scope>NUCLEOTIDE SEQUENCE [LARGE SCALE GENOMIC DNA]</scope>
    <source>
        <strain evidence="8 9">DSM 2910</strain>
    </source>
</reference>
<evidence type="ECO:0000256" key="4">
    <source>
        <dbReference type="ARBA" id="ARBA00022801"/>
    </source>
</evidence>
<dbReference type="OrthoDB" id="9771229at2"/>
<dbReference type="RefSeq" id="WP_015359677.1">
    <property type="nucleotide sequence ID" value="NZ_CP014672.1"/>
</dbReference>